<dbReference type="GO" id="GO:0004553">
    <property type="term" value="F:hydrolase activity, hydrolyzing O-glycosyl compounds"/>
    <property type="evidence" value="ECO:0007669"/>
    <property type="project" value="InterPro"/>
</dbReference>
<evidence type="ECO:0000256" key="1">
    <source>
        <dbReference type="ARBA" id="ARBA00007806"/>
    </source>
</evidence>
<dbReference type="CDD" id="cd06592">
    <property type="entry name" value="GH31_NET37"/>
    <property type="match status" value="1"/>
</dbReference>
<evidence type="ECO:0000259" key="6">
    <source>
        <dbReference type="Pfam" id="PF01055"/>
    </source>
</evidence>
<dbReference type="InterPro" id="IPR017853">
    <property type="entry name" value="GH"/>
</dbReference>
<keyword evidence="2 4" id="KW-0378">Hydrolase</keyword>
<dbReference type="Gene3D" id="2.60.40.1180">
    <property type="entry name" value="Golgi alpha-mannosidase II"/>
    <property type="match status" value="1"/>
</dbReference>
<evidence type="ECO:0000256" key="3">
    <source>
        <dbReference type="ARBA" id="ARBA00023295"/>
    </source>
</evidence>
<feature type="domain" description="Glycoside hydrolase family 31 TIM barrel" evidence="6">
    <location>
        <begin position="320"/>
        <end position="581"/>
    </location>
</feature>
<evidence type="ECO:0000256" key="4">
    <source>
        <dbReference type="RuleBase" id="RU361185"/>
    </source>
</evidence>
<dbReference type="AlphaFoldDB" id="A0AA88XP41"/>
<comment type="caution">
    <text evidence="8">The sequence shown here is derived from an EMBL/GenBank/DDBJ whole genome shotgun (WGS) entry which is preliminary data.</text>
</comment>
<dbReference type="SUPFAM" id="SSF51445">
    <property type="entry name" value="(Trans)glycosidases"/>
    <property type="match status" value="1"/>
</dbReference>
<proteinExistence type="inferred from homology"/>
<dbReference type="Proteomes" id="UP001186944">
    <property type="component" value="Unassembled WGS sequence"/>
</dbReference>
<dbReference type="Gene3D" id="3.20.20.80">
    <property type="entry name" value="Glycosidases"/>
    <property type="match status" value="1"/>
</dbReference>
<keyword evidence="5" id="KW-1133">Transmembrane helix</keyword>
<dbReference type="Pfam" id="PF21365">
    <property type="entry name" value="Glyco_hydro_31_3rd"/>
    <property type="match status" value="1"/>
</dbReference>
<evidence type="ECO:0000259" key="7">
    <source>
        <dbReference type="Pfam" id="PF21365"/>
    </source>
</evidence>
<dbReference type="InterPro" id="IPR013780">
    <property type="entry name" value="Glyco_hydro_b"/>
</dbReference>
<dbReference type="InterPro" id="IPR050985">
    <property type="entry name" value="Alpha-glycosidase_related"/>
</dbReference>
<evidence type="ECO:0000256" key="5">
    <source>
        <dbReference type="SAM" id="Phobius"/>
    </source>
</evidence>
<gene>
    <name evidence="8" type="ORF">FSP39_012360</name>
</gene>
<dbReference type="InterPro" id="IPR000322">
    <property type="entry name" value="Glyco_hydro_31_TIM"/>
</dbReference>
<dbReference type="EMBL" id="VSWD01000011">
    <property type="protein sequence ID" value="KAK3087909.1"/>
    <property type="molecule type" value="Genomic_DNA"/>
</dbReference>
<comment type="similarity">
    <text evidence="1 4">Belongs to the glycosyl hydrolase 31 family.</text>
</comment>
<accession>A0AA88XP41</accession>
<feature type="transmembrane region" description="Helical" evidence="5">
    <location>
        <begin position="12"/>
        <end position="29"/>
    </location>
</feature>
<keyword evidence="5" id="KW-0472">Membrane</keyword>
<evidence type="ECO:0000313" key="9">
    <source>
        <dbReference type="Proteomes" id="UP001186944"/>
    </source>
</evidence>
<protein>
    <submittedName>
        <fullName evidence="8">Uncharacterized protein</fullName>
    </submittedName>
</protein>
<dbReference type="Pfam" id="PF01055">
    <property type="entry name" value="Glyco_hydro_31_2nd"/>
    <property type="match status" value="1"/>
</dbReference>
<name>A0AA88XP41_PINIB</name>
<feature type="domain" description="Glycosyl hydrolase family 31 C-terminal" evidence="7">
    <location>
        <begin position="600"/>
        <end position="678"/>
    </location>
</feature>
<reference evidence="8" key="1">
    <citation type="submission" date="2019-08" db="EMBL/GenBank/DDBJ databases">
        <title>The improved chromosome-level genome for the pearl oyster Pinctada fucata martensii using PacBio sequencing and Hi-C.</title>
        <authorList>
            <person name="Zheng Z."/>
        </authorList>
    </citation>
    <scope>NUCLEOTIDE SEQUENCE</scope>
    <source>
        <strain evidence="8">ZZ-2019</strain>
        <tissue evidence="8">Adductor muscle</tissue>
    </source>
</reference>
<evidence type="ECO:0000313" key="8">
    <source>
        <dbReference type="EMBL" id="KAK3087909.1"/>
    </source>
</evidence>
<dbReference type="InterPro" id="IPR048395">
    <property type="entry name" value="Glyco_hydro_31_C"/>
</dbReference>
<keyword evidence="3 4" id="KW-0326">Glycosidase</keyword>
<dbReference type="PANTHER" id="PTHR43053:SF4">
    <property type="entry name" value="MYOGENESIS-REGULATING GLYCOSIDASE"/>
    <property type="match status" value="1"/>
</dbReference>
<organism evidence="8 9">
    <name type="scientific">Pinctada imbricata</name>
    <name type="common">Atlantic pearl-oyster</name>
    <name type="synonym">Pinctada martensii</name>
    <dbReference type="NCBI Taxonomy" id="66713"/>
    <lineage>
        <taxon>Eukaryota</taxon>
        <taxon>Metazoa</taxon>
        <taxon>Spiralia</taxon>
        <taxon>Lophotrochozoa</taxon>
        <taxon>Mollusca</taxon>
        <taxon>Bivalvia</taxon>
        <taxon>Autobranchia</taxon>
        <taxon>Pteriomorphia</taxon>
        <taxon>Pterioida</taxon>
        <taxon>Pterioidea</taxon>
        <taxon>Pteriidae</taxon>
        <taxon>Pinctada</taxon>
    </lineage>
</organism>
<sequence>MRQLRGRTLRIVKFSGVLLTALIAIYYLLAALKTKVTPLYANGVIETHVGDIHYDFSTGMFTLSDKSGVYLQGIISETLRSTSALPCKPEMNNGQHLCLHWLRYAKLQVIKSTGDYDCHEILWVPTSRDFNPHDCISMRSAEWYGGGQLYNQKWPLQKNSVPLQPYLANDVFYKEKHNKQYTNTFGNVVERFWINSKGVGVIVDSAVPLLVSINDTGSNLLCFSADINHPRYSGVDVGTPVLQYSICKQPDVKKIHQLLNSKHFEIPAEKPDPQVIKYPTFTSEPRFRNNFTEVQLNKYTKKFKLMFDKAVKFDKLFYELDGNYSSAVGNFDMDSKLFPHSAQMISIMKEDGYLVTASLTPMINKDSRNFDAKSKLWIQDREHQSLGLSWWYYGLGSVLDVTNNDAVTWYKSQLTEMMKNLGLYAFKFYACESNFIPKVQVSVEQSLNPGKYATNFVNMVENLGEQMSVMQLTCGYRSQKFPVYIQLGRKESKWDSANGLQSIIPAVLTLGIMGYPFVIPDVIGGSGYSMNITEPPSPPNKELYIRWLQIAVYMPVLKFSYTPWDLGQDVVDIAVPLLKRRRDTVVPILIKAAREAETIGTPIIRPLWWNDPSDVTALSIGSQFLVGKDLMVAPVVAPGVTEIDIYLPTGDWKDGNTGKIHKGKQWLRDYAAPLGVVPNFNLYKTHS</sequence>
<evidence type="ECO:0000256" key="2">
    <source>
        <dbReference type="ARBA" id="ARBA00022801"/>
    </source>
</evidence>
<dbReference type="PANTHER" id="PTHR43053">
    <property type="entry name" value="GLYCOSIDASE FAMILY 31"/>
    <property type="match status" value="1"/>
</dbReference>
<keyword evidence="9" id="KW-1185">Reference proteome</keyword>
<keyword evidence="5" id="KW-0812">Transmembrane</keyword>
<dbReference type="GO" id="GO:0005975">
    <property type="term" value="P:carbohydrate metabolic process"/>
    <property type="evidence" value="ECO:0007669"/>
    <property type="project" value="InterPro"/>
</dbReference>
<dbReference type="SUPFAM" id="SSF51011">
    <property type="entry name" value="Glycosyl hydrolase domain"/>
    <property type="match status" value="1"/>
</dbReference>